<comment type="caution">
    <text evidence="1">The sequence shown here is derived from an EMBL/GenBank/DDBJ whole genome shotgun (WGS) entry which is preliminary data.</text>
</comment>
<sequence length="617" mass="69160">MEKVQFQQEQMLAELKDLVEKGLFTQSEVKQILKKRTAFETTLVRRVAKKGDFLRYAAYEMGLETLRKKRVERMNFPASAPSVSDYALVRRQFHIFERALKKFKADVGLWVQYIQVAKREKAPALVGRITARALQLHPNTPALYILAASHELEHLSPSSARTLLQRGLRLNAESVTMWREYVKMELGFVESFRRRWDLLGIKLDNKGKEKEALLLEGGEPMQLDDEMDGDAARLEIMNGAIVKSVISSAAKALPRIELFRSLQNLIATYPSPEPLRAALLAHLHLELKAALPANAEAITLHATRALAADPSGTDLVEGLKLANEELVDAVATHPGEANLGFSDAYAAFVLDWCAKPIDDHLKSYLTTSLQALIHRQSEPAPSLLAAHIRRLISTKPVTSPDKCLRLARRYTTKQPRDVQLWLARLDAEQALASVNDVYAAWARARASAEGAQKEEVWLWGLKADISTSAEETWTILQTLLKESLRDSALRDVHEVLLLRYADAVLPSATDPVALVYRIARDYLPSATVWSTLFRAVGDTEDVLSTIYGFWKDVDVLEAALAWSAWLLQAGRGREAKDIVVRARATLKKEDADAMNTRWLHVVTAYTQDERNTESNGT</sequence>
<gene>
    <name evidence="1" type="ORF">BV25DRAFT_472288</name>
</gene>
<dbReference type="EMBL" id="MU277205">
    <property type="protein sequence ID" value="KAI0062850.1"/>
    <property type="molecule type" value="Genomic_DNA"/>
</dbReference>
<proteinExistence type="predicted"/>
<reference evidence="1" key="2">
    <citation type="journal article" date="2022" name="New Phytol.">
        <title>Evolutionary transition to the ectomycorrhizal habit in the genomes of a hyperdiverse lineage of mushroom-forming fungi.</title>
        <authorList>
            <person name="Looney B."/>
            <person name="Miyauchi S."/>
            <person name="Morin E."/>
            <person name="Drula E."/>
            <person name="Courty P.E."/>
            <person name="Kohler A."/>
            <person name="Kuo A."/>
            <person name="LaButti K."/>
            <person name="Pangilinan J."/>
            <person name="Lipzen A."/>
            <person name="Riley R."/>
            <person name="Andreopoulos W."/>
            <person name="He G."/>
            <person name="Johnson J."/>
            <person name="Nolan M."/>
            <person name="Tritt A."/>
            <person name="Barry K.W."/>
            <person name="Grigoriev I.V."/>
            <person name="Nagy L.G."/>
            <person name="Hibbett D."/>
            <person name="Henrissat B."/>
            <person name="Matheny P.B."/>
            <person name="Labbe J."/>
            <person name="Martin F.M."/>
        </authorList>
    </citation>
    <scope>NUCLEOTIDE SEQUENCE</scope>
    <source>
        <strain evidence="1">HHB10654</strain>
    </source>
</reference>
<reference evidence="1" key="1">
    <citation type="submission" date="2021-03" db="EMBL/GenBank/DDBJ databases">
        <authorList>
            <consortium name="DOE Joint Genome Institute"/>
            <person name="Ahrendt S."/>
            <person name="Looney B.P."/>
            <person name="Miyauchi S."/>
            <person name="Morin E."/>
            <person name="Drula E."/>
            <person name="Courty P.E."/>
            <person name="Chicoki N."/>
            <person name="Fauchery L."/>
            <person name="Kohler A."/>
            <person name="Kuo A."/>
            <person name="Labutti K."/>
            <person name="Pangilinan J."/>
            <person name="Lipzen A."/>
            <person name="Riley R."/>
            <person name="Andreopoulos W."/>
            <person name="He G."/>
            <person name="Johnson J."/>
            <person name="Barry K.W."/>
            <person name="Grigoriev I.V."/>
            <person name="Nagy L."/>
            <person name="Hibbett D."/>
            <person name="Henrissat B."/>
            <person name="Matheny P.B."/>
            <person name="Labbe J."/>
            <person name="Martin F."/>
        </authorList>
    </citation>
    <scope>NUCLEOTIDE SEQUENCE</scope>
    <source>
        <strain evidence="1">HHB10654</strain>
    </source>
</reference>
<evidence type="ECO:0000313" key="1">
    <source>
        <dbReference type="EMBL" id="KAI0062850.1"/>
    </source>
</evidence>
<protein>
    <submittedName>
        <fullName evidence="1">Uncharacterized protein</fullName>
    </submittedName>
</protein>
<organism evidence="1 2">
    <name type="scientific">Artomyces pyxidatus</name>
    <dbReference type="NCBI Taxonomy" id="48021"/>
    <lineage>
        <taxon>Eukaryota</taxon>
        <taxon>Fungi</taxon>
        <taxon>Dikarya</taxon>
        <taxon>Basidiomycota</taxon>
        <taxon>Agaricomycotina</taxon>
        <taxon>Agaricomycetes</taxon>
        <taxon>Russulales</taxon>
        <taxon>Auriscalpiaceae</taxon>
        <taxon>Artomyces</taxon>
    </lineage>
</organism>
<keyword evidence="2" id="KW-1185">Reference proteome</keyword>
<evidence type="ECO:0000313" key="2">
    <source>
        <dbReference type="Proteomes" id="UP000814140"/>
    </source>
</evidence>
<dbReference type="Proteomes" id="UP000814140">
    <property type="component" value="Unassembled WGS sequence"/>
</dbReference>
<accession>A0ACB8T3Y8</accession>
<name>A0ACB8T3Y8_9AGAM</name>